<dbReference type="Pfam" id="PF00296">
    <property type="entry name" value="Bac_luciferase"/>
    <property type="match status" value="1"/>
</dbReference>
<evidence type="ECO:0000256" key="4">
    <source>
        <dbReference type="ARBA" id="ARBA00023033"/>
    </source>
</evidence>
<dbReference type="Proteomes" id="UP001225356">
    <property type="component" value="Unassembled WGS sequence"/>
</dbReference>
<comment type="caution">
    <text evidence="6">The sequence shown here is derived from an EMBL/GenBank/DDBJ whole genome shotgun (WGS) entry which is preliminary data.</text>
</comment>
<sequence length="292" mass="31646">MVLPLAEYPWKQPSYSEIRALALSAEESGFDSVWVFDHLLFRAAGEPTEGIWESWTILSALAEATERVTLGTLVLCTAFRNPAVLAKMAVTLDEVSQGRLILGLGSGWHEPEFEAFGVPFENRVSRFEESLHVITSLLRTGTLDFEGRHIRIRGGELRPRGVRDSGPPILVAAFQPRMLRLAARYADLWNTCWLGGPSTLGHWPERVNAACAEVGRDPASLGITVGVNVVPGDSPAGPPNDRPVLSGTSAQIAAGFHGYAAHGVSHLICNLNPHDATAQKALSAALHLYRDQ</sequence>
<evidence type="ECO:0000259" key="5">
    <source>
        <dbReference type="Pfam" id="PF00296"/>
    </source>
</evidence>
<proteinExistence type="predicted"/>
<dbReference type="RefSeq" id="WP_307564557.1">
    <property type="nucleotide sequence ID" value="NZ_JAUSQU010000001.1"/>
</dbReference>
<evidence type="ECO:0000256" key="3">
    <source>
        <dbReference type="ARBA" id="ARBA00023002"/>
    </source>
</evidence>
<dbReference type="PANTHER" id="PTHR42847:SF4">
    <property type="entry name" value="ALKANESULFONATE MONOOXYGENASE-RELATED"/>
    <property type="match status" value="1"/>
</dbReference>
<evidence type="ECO:0000313" key="6">
    <source>
        <dbReference type="EMBL" id="MDP9847470.1"/>
    </source>
</evidence>
<keyword evidence="2" id="KW-0288">FMN</keyword>
<organism evidence="6 7">
    <name type="scientific">Streptosporangium lutulentum</name>
    <dbReference type="NCBI Taxonomy" id="1461250"/>
    <lineage>
        <taxon>Bacteria</taxon>
        <taxon>Bacillati</taxon>
        <taxon>Actinomycetota</taxon>
        <taxon>Actinomycetes</taxon>
        <taxon>Streptosporangiales</taxon>
        <taxon>Streptosporangiaceae</taxon>
        <taxon>Streptosporangium</taxon>
    </lineage>
</organism>
<dbReference type="InterPro" id="IPR036661">
    <property type="entry name" value="Luciferase-like_sf"/>
</dbReference>
<keyword evidence="7" id="KW-1185">Reference proteome</keyword>
<dbReference type="Gene3D" id="3.20.20.30">
    <property type="entry name" value="Luciferase-like domain"/>
    <property type="match status" value="1"/>
</dbReference>
<gene>
    <name evidence="6" type="ORF">J2853_006681</name>
</gene>
<dbReference type="InterPro" id="IPR050172">
    <property type="entry name" value="SsuD_RutA_monooxygenase"/>
</dbReference>
<feature type="domain" description="Luciferase-like" evidence="5">
    <location>
        <begin position="12"/>
        <end position="236"/>
    </location>
</feature>
<protein>
    <submittedName>
        <fullName evidence="6">F420-dependent oxidoreductase</fullName>
    </submittedName>
</protein>
<dbReference type="EMBL" id="JAUSQU010000001">
    <property type="protein sequence ID" value="MDP9847470.1"/>
    <property type="molecule type" value="Genomic_DNA"/>
</dbReference>
<accession>A0ABT9QL31</accession>
<dbReference type="SUPFAM" id="SSF51679">
    <property type="entry name" value="Bacterial luciferase-like"/>
    <property type="match status" value="1"/>
</dbReference>
<name>A0ABT9QL31_9ACTN</name>
<reference evidence="6 7" key="1">
    <citation type="submission" date="2023-07" db="EMBL/GenBank/DDBJ databases">
        <title>Sequencing the genomes of 1000 actinobacteria strains.</title>
        <authorList>
            <person name="Klenk H.-P."/>
        </authorList>
    </citation>
    <scope>NUCLEOTIDE SEQUENCE [LARGE SCALE GENOMIC DNA]</scope>
    <source>
        <strain evidence="6 7">DSM 46740</strain>
    </source>
</reference>
<dbReference type="PANTHER" id="PTHR42847">
    <property type="entry name" value="ALKANESULFONATE MONOOXYGENASE"/>
    <property type="match status" value="1"/>
</dbReference>
<evidence type="ECO:0000256" key="2">
    <source>
        <dbReference type="ARBA" id="ARBA00022643"/>
    </source>
</evidence>
<keyword evidence="4" id="KW-0503">Monooxygenase</keyword>
<dbReference type="InterPro" id="IPR011251">
    <property type="entry name" value="Luciferase-like_dom"/>
</dbReference>
<evidence type="ECO:0000256" key="1">
    <source>
        <dbReference type="ARBA" id="ARBA00022630"/>
    </source>
</evidence>
<dbReference type="NCBIfam" id="TIGR03619">
    <property type="entry name" value="F420_Rv2161c"/>
    <property type="match status" value="1"/>
</dbReference>
<dbReference type="InterPro" id="IPR019921">
    <property type="entry name" value="Lucif-like_OxRdtase_Rv2161c"/>
</dbReference>
<keyword evidence="3" id="KW-0560">Oxidoreductase</keyword>
<keyword evidence="1" id="KW-0285">Flavoprotein</keyword>
<evidence type="ECO:0000313" key="7">
    <source>
        <dbReference type="Proteomes" id="UP001225356"/>
    </source>
</evidence>